<gene>
    <name evidence="1" type="ORF">H9865_11940</name>
</gene>
<keyword evidence="1" id="KW-0328">Glycosyltransferase</keyword>
<sequence>MEQRMQKVYSRSGAVALKVAPGHFATNHSHINYYIDITALKTRLSDAEAVARELAQKYVTSTVIDTIVCLDGTQVIGACLARELTKSGLASINAHQSIYVIRPEYNSNSQLLFRDNLQPMLNGKHVLILMASVATGKTINKSVECVQYYGGIVQGVAAVYSTMKSIDGLDIQSIFSPDDLPGYASYEFKDCPYCKQGIKLDALVNSFGYSKL</sequence>
<dbReference type="CDD" id="cd06223">
    <property type="entry name" value="PRTases_typeI"/>
    <property type="match status" value="1"/>
</dbReference>
<keyword evidence="1" id="KW-0808">Transferase</keyword>
<reference evidence="1" key="2">
    <citation type="submission" date="2021-04" db="EMBL/GenBank/DDBJ databases">
        <authorList>
            <person name="Gilroy R."/>
        </authorList>
    </citation>
    <scope>NUCLEOTIDE SEQUENCE</scope>
    <source>
        <strain evidence="1">2239</strain>
    </source>
</reference>
<organism evidence="1 2">
    <name type="scientific">Candidatus Allofournierella pullicola</name>
    <dbReference type="NCBI Taxonomy" id="2838596"/>
    <lineage>
        <taxon>Bacteria</taxon>
        <taxon>Bacillati</taxon>
        <taxon>Bacillota</taxon>
        <taxon>Clostridia</taxon>
        <taxon>Eubacteriales</taxon>
        <taxon>Oscillospiraceae</taxon>
        <taxon>Allofournierella</taxon>
    </lineage>
</organism>
<dbReference type="EMBL" id="DXFW01000040">
    <property type="protein sequence ID" value="HIX06788.1"/>
    <property type="molecule type" value="Genomic_DNA"/>
</dbReference>
<dbReference type="InterPro" id="IPR000836">
    <property type="entry name" value="PRTase_dom"/>
</dbReference>
<dbReference type="GO" id="GO:0016757">
    <property type="term" value="F:glycosyltransferase activity"/>
    <property type="evidence" value="ECO:0007669"/>
    <property type="project" value="UniProtKB-KW"/>
</dbReference>
<evidence type="ECO:0000313" key="2">
    <source>
        <dbReference type="Proteomes" id="UP000824193"/>
    </source>
</evidence>
<comment type="caution">
    <text evidence="1">The sequence shown here is derived from an EMBL/GenBank/DDBJ whole genome shotgun (WGS) entry which is preliminary data.</text>
</comment>
<dbReference type="InterPro" id="IPR029057">
    <property type="entry name" value="PRTase-like"/>
</dbReference>
<name>A0A9D2AEF6_9FIRM</name>
<dbReference type="AlphaFoldDB" id="A0A9D2AEF6"/>
<protein>
    <submittedName>
        <fullName evidence="1">Orotate phosphoribosyltransferase</fullName>
    </submittedName>
</protein>
<dbReference type="Gene3D" id="3.40.50.2020">
    <property type="match status" value="1"/>
</dbReference>
<proteinExistence type="predicted"/>
<dbReference type="Proteomes" id="UP000824193">
    <property type="component" value="Unassembled WGS sequence"/>
</dbReference>
<reference evidence="1" key="1">
    <citation type="journal article" date="2021" name="PeerJ">
        <title>Extensive microbial diversity within the chicken gut microbiome revealed by metagenomics and culture.</title>
        <authorList>
            <person name="Gilroy R."/>
            <person name="Ravi A."/>
            <person name="Getino M."/>
            <person name="Pursley I."/>
            <person name="Horton D.L."/>
            <person name="Alikhan N.F."/>
            <person name="Baker D."/>
            <person name="Gharbi K."/>
            <person name="Hall N."/>
            <person name="Watson M."/>
            <person name="Adriaenssens E.M."/>
            <person name="Foster-Nyarko E."/>
            <person name="Jarju S."/>
            <person name="Secka A."/>
            <person name="Antonio M."/>
            <person name="Oren A."/>
            <person name="Chaudhuri R.R."/>
            <person name="La Ragione R."/>
            <person name="Hildebrand F."/>
            <person name="Pallen M.J."/>
        </authorList>
    </citation>
    <scope>NUCLEOTIDE SEQUENCE</scope>
    <source>
        <strain evidence="1">2239</strain>
    </source>
</reference>
<evidence type="ECO:0000313" key="1">
    <source>
        <dbReference type="EMBL" id="HIX06788.1"/>
    </source>
</evidence>
<dbReference type="SUPFAM" id="SSF53271">
    <property type="entry name" value="PRTase-like"/>
    <property type="match status" value="1"/>
</dbReference>
<accession>A0A9D2AEF6</accession>